<organism evidence="1">
    <name type="scientific">Harvfovirus sp</name>
    <dbReference type="NCBI Taxonomy" id="2487768"/>
    <lineage>
        <taxon>Viruses</taxon>
        <taxon>Varidnaviria</taxon>
        <taxon>Bamfordvirae</taxon>
        <taxon>Nucleocytoviricota</taxon>
        <taxon>Megaviricetes</taxon>
        <taxon>Imitervirales</taxon>
        <taxon>Mimiviridae</taxon>
        <taxon>Klosneuvirinae</taxon>
    </lineage>
</organism>
<dbReference type="EMBL" id="MK072294">
    <property type="protein sequence ID" value="AYV81689.1"/>
    <property type="molecule type" value="Genomic_DNA"/>
</dbReference>
<protein>
    <recommendedName>
        <fullName evidence="2">Sel1 repeat family protein</fullName>
    </recommendedName>
</protein>
<dbReference type="SMART" id="SM00671">
    <property type="entry name" value="SEL1"/>
    <property type="match status" value="7"/>
</dbReference>
<sequence>MDDNIFELLEKDVSFEKGSGQWNKVTDHQKLLQRCAECERKNGAMFLYMGLLCFNKRDEALDLYSKAAALGNDIAMFRIGLMYNDEIKDEAKAMEWYKKAAELGNSQAMNNIGFLEKDSELALEWYVRAVKQDNNVDALCNLGVWYEGRDLKKAVEYFTLGVKCGDDNIMDRLKKIYIDNKMNDENVILSFELQGRGGNVKAMKDLGDIYVQSVPANVEKSLEWYTKAAAENSQSAMNAIGLIYEEKKDMVLAKQWFINAIKLGCCAANMNMGRISKENKNYLESVEYYSRAFVIGSDDDKKKCTVEIKLIFPGVVVKIEELVDHFCSVWNLKKEKAAADLELEALRIEVNYRPGGVGAVAAEDEFNAKKRKLEKN</sequence>
<dbReference type="SUPFAM" id="SSF81901">
    <property type="entry name" value="HCP-like"/>
    <property type="match status" value="2"/>
</dbReference>
<dbReference type="Pfam" id="PF08238">
    <property type="entry name" value="Sel1"/>
    <property type="match status" value="6"/>
</dbReference>
<dbReference type="InterPro" id="IPR011990">
    <property type="entry name" value="TPR-like_helical_dom_sf"/>
</dbReference>
<dbReference type="PANTHER" id="PTHR11102:SF160">
    <property type="entry name" value="ERAD-ASSOCIATED E3 UBIQUITIN-PROTEIN LIGASE COMPONENT HRD3"/>
    <property type="match status" value="1"/>
</dbReference>
<evidence type="ECO:0000313" key="1">
    <source>
        <dbReference type="EMBL" id="AYV81689.1"/>
    </source>
</evidence>
<gene>
    <name evidence="1" type="ORF">Harvfovirus52_7</name>
</gene>
<evidence type="ECO:0008006" key="2">
    <source>
        <dbReference type="Google" id="ProtNLM"/>
    </source>
</evidence>
<proteinExistence type="predicted"/>
<accession>A0A3G5A8J3</accession>
<reference evidence="1" key="1">
    <citation type="submission" date="2018-10" db="EMBL/GenBank/DDBJ databases">
        <title>Hidden diversity of soil giant viruses.</title>
        <authorList>
            <person name="Schulz F."/>
            <person name="Alteio L."/>
            <person name="Goudeau D."/>
            <person name="Ryan E.M."/>
            <person name="Malmstrom R.R."/>
            <person name="Blanchard J."/>
            <person name="Woyke T."/>
        </authorList>
    </citation>
    <scope>NUCLEOTIDE SEQUENCE</scope>
    <source>
        <strain evidence="1">HAV1</strain>
    </source>
</reference>
<dbReference type="InterPro" id="IPR050767">
    <property type="entry name" value="Sel1_AlgK"/>
</dbReference>
<dbReference type="Gene3D" id="1.25.40.10">
    <property type="entry name" value="Tetratricopeptide repeat domain"/>
    <property type="match status" value="1"/>
</dbReference>
<name>A0A3G5A8J3_9VIRU</name>
<dbReference type="InterPro" id="IPR006597">
    <property type="entry name" value="Sel1-like"/>
</dbReference>
<dbReference type="PANTHER" id="PTHR11102">
    <property type="entry name" value="SEL-1-LIKE PROTEIN"/>
    <property type="match status" value="1"/>
</dbReference>